<evidence type="ECO:0000259" key="10">
    <source>
        <dbReference type="Pfam" id="PF00326"/>
    </source>
</evidence>
<dbReference type="InterPro" id="IPR029058">
    <property type="entry name" value="AB_hydrolase_fold"/>
</dbReference>
<organism evidence="13 14">
    <name type="scientific">Tothia fuscella</name>
    <dbReference type="NCBI Taxonomy" id="1048955"/>
    <lineage>
        <taxon>Eukaryota</taxon>
        <taxon>Fungi</taxon>
        <taxon>Dikarya</taxon>
        <taxon>Ascomycota</taxon>
        <taxon>Pezizomycotina</taxon>
        <taxon>Dothideomycetes</taxon>
        <taxon>Pleosporomycetidae</taxon>
        <taxon>Venturiales</taxon>
        <taxon>Cylindrosympodiaceae</taxon>
        <taxon>Tothia</taxon>
    </lineage>
</organism>
<keyword evidence="5" id="KW-0031">Aminopeptidase</keyword>
<dbReference type="Gene3D" id="2.140.10.30">
    <property type="entry name" value="Dipeptidylpeptidase IV, N-terminal domain"/>
    <property type="match status" value="1"/>
</dbReference>
<accession>A0A9P4NFQ8</accession>
<reference evidence="13" key="1">
    <citation type="journal article" date="2020" name="Stud. Mycol.">
        <title>101 Dothideomycetes genomes: a test case for predicting lifestyles and emergence of pathogens.</title>
        <authorList>
            <person name="Haridas S."/>
            <person name="Albert R."/>
            <person name="Binder M."/>
            <person name="Bloem J."/>
            <person name="Labutti K."/>
            <person name="Salamov A."/>
            <person name="Andreopoulos B."/>
            <person name="Baker S."/>
            <person name="Barry K."/>
            <person name="Bills G."/>
            <person name="Bluhm B."/>
            <person name="Cannon C."/>
            <person name="Castanera R."/>
            <person name="Culley D."/>
            <person name="Daum C."/>
            <person name="Ezra D."/>
            <person name="Gonzalez J."/>
            <person name="Henrissat B."/>
            <person name="Kuo A."/>
            <person name="Liang C."/>
            <person name="Lipzen A."/>
            <person name="Lutzoni F."/>
            <person name="Magnuson J."/>
            <person name="Mondo S."/>
            <person name="Nolan M."/>
            <person name="Ohm R."/>
            <person name="Pangilinan J."/>
            <person name="Park H.-J."/>
            <person name="Ramirez L."/>
            <person name="Alfaro M."/>
            <person name="Sun H."/>
            <person name="Tritt A."/>
            <person name="Yoshinaga Y."/>
            <person name="Zwiers L.-H."/>
            <person name="Turgeon B."/>
            <person name="Goodwin S."/>
            <person name="Spatafora J."/>
            <person name="Crous P."/>
            <person name="Grigoriev I."/>
        </authorList>
    </citation>
    <scope>NUCLEOTIDE SEQUENCE</scope>
    <source>
        <strain evidence="13">CBS 130266</strain>
    </source>
</reference>
<dbReference type="InterPro" id="IPR024053">
    <property type="entry name" value="VHL_beta_dom"/>
</dbReference>
<dbReference type="EC" id="3.4.14.5" evidence="4"/>
<name>A0A9P4NFQ8_9PEZI</name>
<dbReference type="InterPro" id="IPR002469">
    <property type="entry name" value="Peptidase_S9B_N"/>
</dbReference>
<proteinExistence type="inferred from homology"/>
<dbReference type="GO" id="GO:0004177">
    <property type="term" value="F:aminopeptidase activity"/>
    <property type="evidence" value="ECO:0007669"/>
    <property type="project" value="UniProtKB-KW"/>
</dbReference>
<keyword evidence="14" id="KW-1185">Reference proteome</keyword>
<comment type="caution">
    <text evidence="13">The sequence shown here is derived from an EMBL/GenBank/DDBJ whole genome shotgun (WGS) entry which is preliminary data.</text>
</comment>
<feature type="domain" description="von Hippel-Lindau disease tumour suppressor beta" evidence="12">
    <location>
        <begin position="165"/>
        <end position="221"/>
    </location>
</feature>
<evidence type="ECO:0000256" key="8">
    <source>
        <dbReference type="SAM" id="MobiDB-lite"/>
    </source>
</evidence>
<evidence type="ECO:0000256" key="4">
    <source>
        <dbReference type="ARBA" id="ARBA00012062"/>
    </source>
</evidence>
<dbReference type="Pfam" id="PF00326">
    <property type="entry name" value="Peptidase_S9"/>
    <property type="match status" value="1"/>
</dbReference>
<dbReference type="Gene3D" id="2.60.40.780">
    <property type="entry name" value="von Hippel-Lindau disease tumour suppressor, beta domain"/>
    <property type="match status" value="1"/>
</dbReference>
<keyword evidence="5" id="KW-0645">Protease</keyword>
<evidence type="ECO:0000256" key="7">
    <source>
        <dbReference type="ARBA" id="ARBA00023180"/>
    </source>
</evidence>
<dbReference type="OrthoDB" id="413400at2759"/>
<evidence type="ECO:0000256" key="9">
    <source>
        <dbReference type="SAM" id="SignalP"/>
    </source>
</evidence>
<sequence length="890" mass="99982">MSSARWHFAIRLLVLFVWAVPVLTQGQHADYARAENLAKRLTGAYEENVVVPHWLPSNDAFWYRRTSVDRNTEFVLVDAAIGTTKPAFAHQKLALLLRNKTQMEVNPDRLPFTWIDVPRNGTWVRFRTADKTWQFNQDGTLSPYAGDINEERLQPMPAKHPSGESGNPTAITFINRTPKQLTLIWIDTEGNPVVYETIEPGQFFRRSTYEHHVWRVKDTASGKVVGTYLATADEAQAIIEDPTSGLTNDSLKPRNDSRSSSPSNAGESSAPGAANRVFVRNFNVWVREENGKETQISTNGKKDNPYRSIPSVSPDGKFAAVWQYTPAETHLLNLIESSPKTQVQPKLTQVNYLKPGDKIAVDRPRLFDLEAKKEVPTDDKLFKTPWSIETMDWSADGSEYRFLYNQRGHQILRIVGMNRKGEVRTLVEEKSNTFIDYSSKTYSKMLKGTNDMIWASERDGWNHLYLFDLKTGSLKNQITKGEWVMRSVEKVDEAKKLIYFRGFGMVKGQDPHYAHLARINFDGTGLTILTEGDGTHTWKLSPDGEFITDTWSRVDLPPVSVLRSTVNGKAVTELERGNINTLLAVNWTTPERFSAPGRDGKTEIYGIIIKPSTFDPSKKYPVIEQIYAGPQDFFAPKAFGTYTRQHELAELGFIIVQIDGMGVNWRSKAFHDVCYKNLKDAGFPDRIAWMKAAATTRPYMDLTRVGIYGGSAGGQNALAALLFHDDFYKVGIPDSGCHDNRMDKVWWNEQWMGWPVDKSYEDSSNVVHAEKLKGALMLIVGELDTNVDPASTLQVANALIKAGKDYELLFVPGGGHGVGSSPYGTRRQRDFFVKHLLGVEPPKRNAMAGTGRIGMVQEETLNGWAVQGELDFEIPTEKGNALSQEAINAV</sequence>
<dbReference type="Pfam" id="PF01847">
    <property type="entry name" value="VHL"/>
    <property type="match status" value="1"/>
</dbReference>
<comment type="similarity">
    <text evidence="2">Belongs to the peptidase S9B family.</text>
</comment>
<keyword evidence="5" id="KW-0378">Hydrolase</keyword>
<feature type="compositionally biased region" description="Low complexity" evidence="8">
    <location>
        <begin position="258"/>
        <end position="272"/>
    </location>
</feature>
<dbReference type="PANTHER" id="PTHR11731:SF118">
    <property type="entry name" value="BLR1971 PROTEIN"/>
    <property type="match status" value="1"/>
</dbReference>
<dbReference type="Proteomes" id="UP000800235">
    <property type="component" value="Unassembled WGS sequence"/>
</dbReference>
<dbReference type="InterPro" id="IPR022772">
    <property type="entry name" value="VHL_tumour_suppress_b/a_dom"/>
</dbReference>
<comment type="similarity">
    <text evidence="3">Belongs to the VHL family.</text>
</comment>
<evidence type="ECO:0000313" key="14">
    <source>
        <dbReference type="Proteomes" id="UP000800235"/>
    </source>
</evidence>
<dbReference type="Gene3D" id="3.40.50.1820">
    <property type="entry name" value="alpha/beta hydrolase"/>
    <property type="match status" value="1"/>
</dbReference>
<feature type="region of interest" description="Disordered" evidence="8">
    <location>
        <begin position="240"/>
        <end position="272"/>
    </location>
</feature>
<dbReference type="InterPro" id="IPR037140">
    <property type="entry name" value="VHL_beta_dom_sf"/>
</dbReference>
<evidence type="ECO:0000256" key="1">
    <source>
        <dbReference type="ARBA" id="ARBA00001257"/>
    </source>
</evidence>
<evidence type="ECO:0000256" key="6">
    <source>
        <dbReference type="ARBA" id="ARBA00022825"/>
    </source>
</evidence>
<dbReference type="CDD" id="cd05468">
    <property type="entry name" value="pVHL"/>
    <property type="match status" value="1"/>
</dbReference>
<keyword evidence="6" id="KW-0720">Serine protease</keyword>
<dbReference type="SUPFAM" id="SSF49468">
    <property type="entry name" value="VHL"/>
    <property type="match status" value="1"/>
</dbReference>
<dbReference type="SUPFAM" id="SSF82171">
    <property type="entry name" value="DPP6 N-terminal domain-like"/>
    <property type="match status" value="1"/>
</dbReference>
<dbReference type="GO" id="GO:0008236">
    <property type="term" value="F:serine-type peptidase activity"/>
    <property type="evidence" value="ECO:0007669"/>
    <property type="project" value="UniProtKB-KW"/>
</dbReference>
<dbReference type="SUPFAM" id="SSF53474">
    <property type="entry name" value="alpha/beta-Hydrolases"/>
    <property type="match status" value="1"/>
</dbReference>
<keyword evidence="9" id="KW-0732">Signal</keyword>
<dbReference type="AlphaFoldDB" id="A0A9P4NFQ8"/>
<evidence type="ECO:0000256" key="3">
    <source>
        <dbReference type="ARBA" id="ARBA00010057"/>
    </source>
</evidence>
<protein>
    <recommendedName>
        <fullName evidence="4">dipeptidyl-peptidase IV</fullName>
        <ecNumber evidence="4">3.4.14.5</ecNumber>
    </recommendedName>
</protein>
<keyword evidence="7" id="KW-0325">Glycoprotein</keyword>
<dbReference type="GO" id="GO:0008239">
    <property type="term" value="F:dipeptidyl-peptidase activity"/>
    <property type="evidence" value="ECO:0007669"/>
    <property type="project" value="UniProtKB-EC"/>
</dbReference>
<evidence type="ECO:0000256" key="2">
    <source>
        <dbReference type="ARBA" id="ARBA00006150"/>
    </source>
</evidence>
<feature type="domain" description="Dipeptidylpeptidase IV N-terminal" evidence="11">
    <location>
        <begin position="271"/>
        <end position="558"/>
    </location>
</feature>
<evidence type="ECO:0000313" key="13">
    <source>
        <dbReference type="EMBL" id="KAF2419883.1"/>
    </source>
</evidence>
<evidence type="ECO:0000256" key="5">
    <source>
        <dbReference type="ARBA" id="ARBA00022438"/>
    </source>
</evidence>
<dbReference type="InterPro" id="IPR050278">
    <property type="entry name" value="Serine_Prot_S9B/DPPIV"/>
</dbReference>
<evidence type="ECO:0000259" key="12">
    <source>
        <dbReference type="Pfam" id="PF01847"/>
    </source>
</evidence>
<dbReference type="GO" id="GO:0006508">
    <property type="term" value="P:proteolysis"/>
    <property type="evidence" value="ECO:0007669"/>
    <property type="project" value="InterPro"/>
</dbReference>
<evidence type="ECO:0000259" key="11">
    <source>
        <dbReference type="Pfam" id="PF00930"/>
    </source>
</evidence>
<dbReference type="Pfam" id="PF00930">
    <property type="entry name" value="DPPIV_N"/>
    <property type="match status" value="1"/>
</dbReference>
<dbReference type="InterPro" id="IPR036208">
    <property type="entry name" value="VHL_sf"/>
</dbReference>
<feature type="domain" description="Peptidase S9 prolyl oligopeptidase catalytic" evidence="10">
    <location>
        <begin position="645"/>
        <end position="836"/>
    </location>
</feature>
<comment type="catalytic activity">
    <reaction evidence="1">
        <text>Release of an N-terminal dipeptide, Xaa-Yaa-|-Zaa-, from a polypeptide, preferentially when Yaa is Pro, provided Zaa is neither Pro nor hydroxyproline.</text>
        <dbReference type="EC" id="3.4.14.5"/>
    </reaction>
</comment>
<feature type="chain" id="PRO_5040368675" description="dipeptidyl-peptidase IV" evidence="9">
    <location>
        <begin position="20"/>
        <end position="890"/>
    </location>
</feature>
<feature type="signal peptide" evidence="9">
    <location>
        <begin position="1"/>
        <end position="19"/>
    </location>
</feature>
<dbReference type="PANTHER" id="PTHR11731">
    <property type="entry name" value="PROTEASE FAMILY S9B,C DIPEPTIDYL-PEPTIDASE IV-RELATED"/>
    <property type="match status" value="1"/>
</dbReference>
<dbReference type="InterPro" id="IPR001375">
    <property type="entry name" value="Peptidase_S9_cat"/>
</dbReference>
<gene>
    <name evidence="13" type="ORF">EJ08DRAFT_653961</name>
</gene>
<dbReference type="EMBL" id="MU007115">
    <property type="protein sequence ID" value="KAF2419883.1"/>
    <property type="molecule type" value="Genomic_DNA"/>
</dbReference>